<dbReference type="Pfam" id="PF02357">
    <property type="entry name" value="NusG"/>
    <property type="match status" value="1"/>
</dbReference>
<accession>A0A328AD27</accession>
<dbReference type="InterPro" id="IPR043425">
    <property type="entry name" value="NusG-like"/>
</dbReference>
<comment type="caution">
    <text evidence="6">The sequence shown here is derived from an EMBL/GenBank/DDBJ whole genome shotgun (WGS) entry which is preliminary data.</text>
</comment>
<dbReference type="InterPro" id="IPR006645">
    <property type="entry name" value="NGN-like_dom"/>
</dbReference>
<dbReference type="PANTHER" id="PTHR30265">
    <property type="entry name" value="RHO-INTERACTING TRANSCRIPTION TERMINATION FACTOR NUSG"/>
    <property type="match status" value="1"/>
</dbReference>
<dbReference type="PANTHER" id="PTHR30265:SF4">
    <property type="entry name" value="KOW MOTIF FAMILY PROTEIN, EXPRESSED"/>
    <property type="match status" value="1"/>
</dbReference>
<dbReference type="AlphaFoldDB" id="A0A328AD27"/>
<protein>
    <recommendedName>
        <fullName evidence="5">NusG-like N-terminal domain-containing protein</fullName>
    </recommendedName>
</protein>
<name>A0A328AD27_9CAUL</name>
<evidence type="ECO:0000256" key="4">
    <source>
        <dbReference type="SAM" id="MobiDB-lite"/>
    </source>
</evidence>
<evidence type="ECO:0000313" key="6">
    <source>
        <dbReference type="EMBL" id="RAK52116.1"/>
    </source>
</evidence>
<evidence type="ECO:0000256" key="3">
    <source>
        <dbReference type="ARBA" id="ARBA00023163"/>
    </source>
</evidence>
<keyword evidence="7" id="KW-1185">Reference proteome</keyword>
<dbReference type="OrthoDB" id="9787731at2"/>
<dbReference type="SUPFAM" id="SSF82679">
    <property type="entry name" value="N-utilization substance G protein NusG, N-terminal domain"/>
    <property type="match status" value="1"/>
</dbReference>
<keyword evidence="2" id="KW-0805">Transcription regulation</keyword>
<keyword evidence="1" id="KW-0889">Transcription antitermination</keyword>
<dbReference type="GO" id="GO:0031564">
    <property type="term" value="P:transcription antitermination"/>
    <property type="evidence" value="ECO:0007669"/>
    <property type="project" value="UniProtKB-KW"/>
</dbReference>
<reference evidence="7" key="1">
    <citation type="submission" date="2018-05" db="EMBL/GenBank/DDBJ databases">
        <authorList>
            <person name="Li X."/>
        </authorList>
    </citation>
    <scope>NUCLEOTIDE SEQUENCE [LARGE SCALE GENOMIC DNA]</scope>
    <source>
        <strain evidence="7">YIM 73061</strain>
    </source>
</reference>
<proteinExistence type="predicted"/>
<evidence type="ECO:0000313" key="7">
    <source>
        <dbReference type="Proteomes" id="UP000249725"/>
    </source>
</evidence>
<dbReference type="InterPro" id="IPR036735">
    <property type="entry name" value="NGN_dom_sf"/>
</dbReference>
<dbReference type="SMART" id="SM00738">
    <property type="entry name" value="NGN"/>
    <property type="match status" value="1"/>
</dbReference>
<dbReference type="Proteomes" id="UP000249725">
    <property type="component" value="Unassembled WGS sequence"/>
</dbReference>
<feature type="domain" description="NusG-like N-terminal" evidence="5">
    <location>
        <begin position="31"/>
        <end position="133"/>
    </location>
</feature>
<evidence type="ECO:0000256" key="2">
    <source>
        <dbReference type="ARBA" id="ARBA00023015"/>
    </source>
</evidence>
<evidence type="ECO:0000259" key="5">
    <source>
        <dbReference type="SMART" id="SM00738"/>
    </source>
</evidence>
<keyword evidence="3" id="KW-0804">Transcription</keyword>
<sequence length="201" mass="22430">MPRPTRRKPATSTTPSLGTSSRPDWGLSMSESAWYAVRTATRRERKALQSLNEFGFTAFLPCETRWTHDRNGKDVAYSPLFPGYLFVLIRPSEIHDVLEIDGVHDFVRCIDGSGEAAPMPIPAKAILTIQAEERAGAYDRTKSKRRVYRPRKGDRVMVEAGTWLGFIGKVLATPRGERAHVMLEGPFGRGVTLNSDQLRAA</sequence>
<evidence type="ECO:0000256" key="1">
    <source>
        <dbReference type="ARBA" id="ARBA00022814"/>
    </source>
</evidence>
<dbReference type="CDD" id="cd09895">
    <property type="entry name" value="NGN_SP_UpxY"/>
    <property type="match status" value="1"/>
</dbReference>
<feature type="region of interest" description="Disordered" evidence="4">
    <location>
        <begin position="1"/>
        <end position="24"/>
    </location>
</feature>
<gene>
    <name evidence="6" type="ORF">DJ018_13250</name>
</gene>
<dbReference type="Gene3D" id="3.30.70.940">
    <property type="entry name" value="NusG, N-terminal domain"/>
    <property type="match status" value="1"/>
</dbReference>
<dbReference type="EMBL" id="QFYR01000003">
    <property type="protein sequence ID" value="RAK52116.1"/>
    <property type="molecule type" value="Genomic_DNA"/>
</dbReference>
<dbReference type="GO" id="GO:0006354">
    <property type="term" value="P:DNA-templated transcription elongation"/>
    <property type="evidence" value="ECO:0007669"/>
    <property type="project" value="InterPro"/>
</dbReference>
<organism evidence="6 7">
    <name type="scientific">Phenylobacterium deserti</name>
    <dbReference type="NCBI Taxonomy" id="1914756"/>
    <lineage>
        <taxon>Bacteria</taxon>
        <taxon>Pseudomonadati</taxon>
        <taxon>Pseudomonadota</taxon>
        <taxon>Alphaproteobacteria</taxon>
        <taxon>Caulobacterales</taxon>
        <taxon>Caulobacteraceae</taxon>
        <taxon>Phenylobacterium</taxon>
    </lineage>
</organism>
<feature type="compositionally biased region" description="Polar residues" evidence="4">
    <location>
        <begin position="10"/>
        <end position="22"/>
    </location>
</feature>